<organism evidence="4 5">
    <name type="scientific">Mythimna separata entomopoxvirus 'L'</name>
    <dbReference type="NCBI Taxonomy" id="1293572"/>
    <lineage>
        <taxon>Viruses</taxon>
        <taxon>Varidnaviria</taxon>
        <taxon>Bamfordvirae</taxon>
        <taxon>Nucleocytoviricota</taxon>
        <taxon>Pokkesviricetes</taxon>
        <taxon>Chitovirales</taxon>
        <taxon>Poxviridae</taxon>
        <taxon>Entomopoxvirinae</taxon>
        <taxon>Betaentomopoxvirus</taxon>
        <taxon>Betaentomopoxvirus mseparata</taxon>
        <taxon>Mythimna separata entomopoxvirus</taxon>
    </lineage>
</organism>
<sequence>MSLNDICYEQIKDSFYYGLFGDFKLIIDKNTGYFNATKLCKDGGKRFDNWIRLDKSKELIKYYNDNATSSDVRKLISDQNEEKLIYNINVHGNKINDTISGTYVYKKLLLDIAAWVSKDFYNKCYDILESYFINEFTVEYKDNKQKLQIKLKDIEKVIEDKNNVITSLEITTKKLENSNIKLDKSNKELDKSNKNLNESVNKLNNTLTNIKPKIITPPPNNNKYSTFTIIKLYKENIDDEYNYYITTVCDRDYNTRINNLIDVYPDLSVVLKLNKVPNSKYLLDKVKNNTLKDVDYNKNRFNLINIKISEFINTIMEIKESIE</sequence>
<keyword evidence="1" id="KW-0175">Coiled coil</keyword>
<evidence type="ECO:0000259" key="2">
    <source>
        <dbReference type="PROSITE" id="PS51301"/>
    </source>
</evidence>
<name>A0A916KQG7_9POXV</name>
<dbReference type="InterPro" id="IPR017880">
    <property type="entry name" value="KilA_N"/>
</dbReference>
<gene>
    <name evidence="3" type="ORF">MYSEV_001</name>
    <name evidence="4" type="ORF">MYSEV_306</name>
</gene>
<proteinExistence type="predicted"/>
<dbReference type="EMBL" id="HF679134">
    <property type="protein sequence ID" value="CCU56504.1"/>
    <property type="molecule type" value="Genomic_DNA"/>
</dbReference>
<accession>A0A916KQG7</accession>
<dbReference type="OrthoDB" id="16963at10239"/>
<dbReference type="InterPro" id="IPR022549">
    <property type="entry name" value="DUF3627"/>
</dbReference>
<dbReference type="Pfam" id="PF12299">
    <property type="entry name" value="DUF3627"/>
    <property type="match status" value="1"/>
</dbReference>
<reference evidence="4 5" key="1">
    <citation type="journal article" date="2013" name="J. Virol.">
        <title>New Insights into the Evolution of Entomopoxvirinae from the Complete Genome Sequences of Four Entomopoxviruses Infecting Adoxophyes honmai, Choristoneura biennis, Choristoneura rosaceana, and Mythimna separata.</title>
        <authorList>
            <person name="Theze J."/>
            <person name="Takatsuka J."/>
            <person name="Li Z."/>
            <person name="Gallais J."/>
            <person name="Doucet D."/>
            <person name="Arif B."/>
            <person name="Nakai M."/>
            <person name="Herniou E.A."/>
        </authorList>
    </citation>
    <scope>NUCLEOTIDE SEQUENCE [LARGE SCALE GENOMIC DNA]</scope>
</reference>
<dbReference type="RefSeq" id="YP_008003518.1">
    <property type="nucleotide sequence ID" value="NC_021246.1"/>
</dbReference>
<protein>
    <submittedName>
        <fullName evidence="4">N1R/p28-like protein</fullName>
    </submittedName>
</protein>
<evidence type="ECO:0000256" key="1">
    <source>
        <dbReference type="SAM" id="Coils"/>
    </source>
</evidence>
<feature type="domain" description="KilA-N" evidence="2">
    <location>
        <begin position="14"/>
        <end position="131"/>
    </location>
</feature>
<dbReference type="RefSeq" id="YP_008003823.1">
    <property type="nucleotide sequence ID" value="NC_021246.1"/>
</dbReference>
<dbReference type="KEGG" id="vg:15613929"/>
<evidence type="ECO:0000313" key="3">
    <source>
        <dbReference type="EMBL" id="CCU56199.1"/>
    </source>
</evidence>
<dbReference type="Proteomes" id="UP000792671">
    <property type="component" value="Genome"/>
</dbReference>
<dbReference type="GeneID" id="15613929"/>
<dbReference type="PROSITE" id="PS51301">
    <property type="entry name" value="KILA_N"/>
    <property type="match status" value="1"/>
</dbReference>
<dbReference type="KEGG" id="vg:15613928"/>
<dbReference type="InterPro" id="IPR018004">
    <property type="entry name" value="KilA/APSES_HTH"/>
</dbReference>
<dbReference type="GeneID" id="15613928"/>
<dbReference type="EMBL" id="HF679134">
    <property type="protein sequence ID" value="CCU56199.1"/>
    <property type="molecule type" value="Genomic_DNA"/>
</dbReference>
<keyword evidence="5" id="KW-1185">Reference proteome</keyword>
<feature type="coiled-coil region" evidence="1">
    <location>
        <begin position="137"/>
        <end position="206"/>
    </location>
</feature>
<evidence type="ECO:0000313" key="4">
    <source>
        <dbReference type="EMBL" id="CCU56504.1"/>
    </source>
</evidence>
<evidence type="ECO:0000313" key="5">
    <source>
        <dbReference type="Proteomes" id="UP000792671"/>
    </source>
</evidence>
<dbReference type="Pfam" id="PF04383">
    <property type="entry name" value="KilA-N"/>
    <property type="match status" value="1"/>
</dbReference>